<protein>
    <submittedName>
        <fullName evidence="1">Uncharacterized protein</fullName>
    </submittedName>
</protein>
<dbReference type="EMBL" id="JXXE01000785">
    <property type="protein sequence ID" value="KIZ33100.1"/>
    <property type="molecule type" value="Genomic_DNA"/>
</dbReference>
<sequence length="122" mass="12832">MAVSTIISPVNSLVFIHGPRGWQSPLPVDGQLIWSTASCVATACFPEVEGPTKIILGLAAEVDPGGAPAFVGTLETPHKIVTITAVADDRPLLSHDVPGAMTPIRIWHSHPRWPDVVTVGLG</sequence>
<name>A0A0D7DY21_RHOPL</name>
<dbReference type="RefSeq" id="WP_044418669.1">
    <property type="nucleotide sequence ID" value="NZ_JXXE01000785.1"/>
</dbReference>
<gene>
    <name evidence="1" type="ORF">OO17_28920</name>
</gene>
<dbReference type="AlphaFoldDB" id="A0A0D7DY21"/>
<comment type="caution">
    <text evidence="1">The sequence shown here is derived from an EMBL/GenBank/DDBJ whole genome shotgun (WGS) entry which is preliminary data.</text>
</comment>
<dbReference type="OrthoDB" id="8449815at2"/>
<dbReference type="Proteomes" id="UP000032515">
    <property type="component" value="Unassembled WGS sequence"/>
</dbReference>
<organism evidence="1 2">
    <name type="scientific">Rhodopseudomonas palustris</name>
    <dbReference type="NCBI Taxonomy" id="1076"/>
    <lineage>
        <taxon>Bacteria</taxon>
        <taxon>Pseudomonadati</taxon>
        <taxon>Pseudomonadota</taxon>
        <taxon>Alphaproteobacteria</taxon>
        <taxon>Hyphomicrobiales</taxon>
        <taxon>Nitrobacteraceae</taxon>
        <taxon>Rhodopseudomonas</taxon>
    </lineage>
</organism>
<evidence type="ECO:0000313" key="2">
    <source>
        <dbReference type="Proteomes" id="UP000032515"/>
    </source>
</evidence>
<dbReference type="PATRIC" id="fig|1076.23.peg.4266"/>
<accession>A0A0D7DY21</accession>
<evidence type="ECO:0000313" key="1">
    <source>
        <dbReference type="EMBL" id="KIZ33100.1"/>
    </source>
</evidence>
<reference evidence="1 2" key="1">
    <citation type="submission" date="2014-11" db="EMBL/GenBank/DDBJ databases">
        <title>Genomics and ecophysiology of heterotrophic nitrogen fixing bacteria isolated from estuarine surface water.</title>
        <authorList>
            <person name="Bentzon-Tilia M."/>
            <person name="Severin I."/>
            <person name="Hansen L.H."/>
            <person name="Riemann L."/>
        </authorList>
    </citation>
    <scope>NUCLEOTIDE SEQUENCE [LARGE SCALE GENOMIC DNA]</scope>
    <source>
        <strain evidence="1 2">BAL398</strain>
    </source>
</reference>
<proteinExistence type="predicted"/>